<dbReference type="AlphaFoldDB" id="I3YZE4"/>
<evidence type="ECO:0000256" key="2">
    <source>
        <dbReference type="ARBA" id="ARBA00022737"/>
    </source>
</evidence>
<dbReference type="InterPro" id="IPR051159">
    <property type="entry name" value="Hexapeptide_acetyltransf"/>
</dbReference>
<dbReference type="Pfam" id="PF00132">
    <property type="entry name" value="Hexapep"/>
    <property type="match status" value="1"/>
</dbReference>
<name>I3YZE4_AEQSU</name>
<gene>
    <name evidence="4" type="ordered locus">Aeqsu_2921</name>
</gene>
<dbReference type="InterPro" id="IPR001451">
    <property type="entry name" value="Hexapep"/>
</dbReference>
<evidence type="ECO:0000313" key="5">
    <source>
        <dbReference type="Proteomes" id="UP000006049"/>
    </source>
</evidence>
<dbReference type="KEGG" id="asl:Aeqsu_2921"/>
<protein>
    <submittedName>
        <fullName evidence="4">Acyltransferase family protein</fullName>
    </submittedName>
</protein>
<dbReference type="GO" id="GO:0016746">
    <property type="term" value="F:acyltransferase activity"/>
    <property type="evidence" value="ECO:0007669"/>
    <property type="project" value="UniProtKB-KW"/>
</dbReference>
<dbReference type="Pfam" id="PF14602">
    <property type="entry name" value="Hexapep_2"/>
    <property type="match status" value="1"/>
</dbReference>
<evidence type="ECO:0000256" key="3">
    <source>
        <dbReference type="ARBA" id="ARBA00023315"/>
    </source>
</evidence>
<dbReference type="PANTHER" id="PTHR23416:SF78">
    <property type="entry name" value="LIPOPOLYSACCHARIDE BIOSYNTHESIS O-ACETYL TRANSFERASE WBBJ-RELATED"/>
    <property type="match status" value="1"/>
</dbReference>
<dbReference type="InterPro" id="IPR011004">
    <property type="entry name" value="Trimer_LpxA-like_sf"/>
</dbReference>
<reference evidence="4 5" key="1">
    <citation type="submission" date="2012-06" db="EMBL/GenBank/DDBJ databases">
        <title>The complete genome of Aequorivita sublithincola DSM 14238.</title>
        <authorList>
            <consortium name="US DOE Joint Genome Institute (JGI-PGF)"/>
            <person name="Lucas S."/>
            <person name="Copeland A."/>
            <person name="Lapidus A."/>
            <person name="Goodwin L."/>
            <person name="Pitluck S."/>
            <person name="Peters L."/>
            <person name="Munk A.C.C."/>
            <person name="Kyrpides N."/>
            <person name="Mavromatis K."/>
            <person name="Pagani I."/>
            <person name="Ivanova N."/>
            <person name="Ovchinnikova G."/>
            <person name="Zeytun A."/>
            <person name="Detter J.C."/>
            <person name="Han C."/>
            <person name="Land M."/>
            <person name="Hauser L."/>
            <person name="Markowitz V."/>
            <person name="Cheng J.-F."/>
            <person name="Hugenholtz P."/>
            <person name="Woyke T."/>
            <person name="Wu D."/>
            <person name="Tindall B."/>
            <person name="Faehnrich R."/>
            <person name="Brambilla E."/>
            <person name="Klenk H.-P."/>
            <person name="Eisen J.A."/>
        </authorList>
    </citation>
    <scope>NUCLEOTIDE SEQUENCE [LARGE SCALE GENOMIC DNA]</scope>
    <source>
        <strain evidence="5">DSM 14238 / LMG 21431 / ACAM 643 / 9-3</strain>
    </source>
</reference>
<dbReference type="EMBL" id="CP003280">
    <property type="protein sequence ID" value="AFL82362.1"/>
    <property type="molecule type" value="Genomic_DNA"/>
</dbReference>
<dbReference type="Gene3D" id="2.160.10.10">
    <property type="entry name" value="Hexapeptide repeat proteins"/>
    <property type="match status" value="1"/>
</dbReference>
<dbReference type="InterPro" id="IPR018357">
    <property type="entry name" value="Hexapep_transf_CS"/>
</dbReference>
<organism evidence="4 5">
    <name type="scientific">Aequorivita sublithincola (strain DSM 14238 / LMG 21431 / ACAM 643 / 9-3)</name>
    <dbReference type="NCBI Taxonomy" id="746697"/>
    <lineage>
        <taxon>Bacteria</taxon>
        <taxon>Pseudomonadati</taxon>
        <taxon>Bacteroidota</taxon>
        <taxon>Flavobacteriia</taxon>
        <taxon>Flavobacteriales</taxon>
        <taxon>Flavobacteriaceae</taxon>
        <taxon>Aequorivita</taxon>
    </lineage>
</organism>
<keyword evidence="2" id="KW-0677">Repeat</keyword>
<keyword evidence="3 4" id="KW-0012">Acyltransferase</keyword>
<evidence type="ECO:0000256" key="1">
    <source>
        <dbReference type="ARBA" id="ARBA00022679"/>
    </source>
</evidence>
<dbReference type="HOGENOM" id="CLU_051638_7_5_10"/>
<dbReference type="eggNOG" id="COG0110">
    <property type="taxonomic scope" value="Bacteria"/>
</dbReference>
<accession>I3YZE4</accession>
<keyword evidence="1 4" id="KW-0808">Transferase</keyword>
<keyword evidence="5" id="KW-1185">Reference proteome</keyword>
<dbReference type="PROSITE" id="PS00101">
    <property type="entry name" value="HEXAPEP_TRANSFERASES"/>
    <property type="match status" value="1"/>
</dbReference>
<proteinExistence type="predicted"/>
<dbReference type="CDD" id="cd04647">
    <property type="entry name" value="LbH_MAT_like"/>
    <property type="match status" value="1"/>
</dbReference>
<evidence type="ECO:0000313" key="4">
    <source>
        <dbReference type="EMBL" id="AFL82362.1"/>
    </source>
</evidence>
<sequence>MSVRYDNYRKKYNIDNTFRFNGDGILLYGDGVINIGEQTYIGSYSTIQASKGFTVSIGKNCSISHNVKIYTASNDVNQNFDNTSKKKKIMKNVVIGDGVWIGTNVFINPGISLGDNSIIGANSVVTKNVDSNSIVGGVPARLIKYKSV</sequence>
<dbReference type="SUPFAM" id="SSF51161">
    <property type="entry name" value="Trimeric LpxA-like enzymes"/>
    <property type="match status" value="1"/>
</dbReference>
<dbReference type="Proteomes" id="UP000006049">
    <property type="component" value="Chromosome"/>
</dbReference>
<dbReference type="PANTHER" id="PTHR23416">
    <property type="entry name" value="SIALIC ACID SYNTHASE-RELATED"/>
    <property type="match status" value="1"/>
</dbReference>
<dbReference type="STRING" id="746697.Aeqsu_2921"/>